<dbReference type="GO" id="GO:0005975">
    <property type="term" value="P:carbohydrate metabolic process"/>
    <property type="evidence" value="ECO:0007669"/>
    <property type="project" value="InterPro"/>
</dbReference>
<dbReference type="InterPro" id="IPR013320">
    <property type="entry name" value="ConA-like_dom_sf"/>
</dbReference>
<feature type="chain" id="PRO_5034553945" description="GH16 domain-containing protein" evidence="1">
    <location>
        <begin position="21"/>
        <end position="361"/>
    </location>
</feature>
<dbReference type="InterPro" id="IPR000757">
    <property type="entry name" value="Beta-glucanase-like"/>
</dbReference>
<evidence type="ECO:0000313" key="4">
    <source>
        <dbReference type="Proteomes" id="UP000664169"/>
    </source>
</evidence>
<dbReference type="PANTHER" id="PTHR38121:SF4">
    <property type="entry name" value="GH16 DOMAIN-CONTAINING PROTEIN-RELATED"/>
    <property type="match status" value="1"/>
</dbReference>
<accession>A0A8H3F792</accession>
<dbReference type="Gene3D" id="2.60.120.200">
    <property type="match status" value="1"/>
</dbReference>
<dbReference type="GO" id="GO:0004553">
    <property type="term" value="F:hydrolase activity, hydrolyzing O-glycosyl compounds"/>
    <property type="evidence" value="ECO:0007669"/>
    <property type="project" value="InterPro"/>
</dbReference>
<dbReference type="PANTHER" id="PTHR38121">
    <property type="entry name" value="GH16 DOMAIN-CONTAINING PROTEIN"/>
    <property type="match status" value="1"/>
</dbReference>
<dbReference type="AlphaFoldDB" id="A0A8H3F792"/>
<protein>
    <recommendedName>
        <fullName evidence="2">GH16 domain-containing protein</fullName>
    </recommendedName>
</protein>
<dbReference type="CDD" id="cd00413">
    <property type="entry name" value="Glyco_hydrolase_16"/>
    <property type="match status" value="1"/>
</dbReference>
<feature type="domain" description="GH16" evidence="2">
    <location>
        <begin position="16"/>
        <end position="284"/>
    </location>
</feature>
<gene>
    <name evidence="3" type="ORF">GOMPHAMPRED_001925</name>
</gene>
<dbReference type="PROSITE" id="PS51762">
    <property type="entry name" value="GH16_2"/>
    <property type="match status" value="1"/>
</dbReference>
<organism evidence="3 4">
    <name type="scientific">Gomphillus americanus</name>
    <dbReference type="NCBI Taxonomy" id="1940652"/>
    <lineage>
        <taxon>Eukaryota</taxon>
        <taxon>Fungi</taxon>
        <taxon>Dikarya</taxon>
        <taxon>Ascomycota</taxon>
        <taxon>Pezizomycotina</taxon>
        <taxon>Lecanoromycetes</taxon>
        <taxon>OSLEUM clade</taxon>
        <taxon>Ostropomycetidae</taxon>
        <taxon>Ostropales</taxon>
        <taxon>Graphidaceae</taxon>
        <taxon>Gomphilloideae</taxon>
        <taxon>Gomphillus</taxon>
    </lineage>
</organism>
<dbReference type="EMBL" id="CAJPDQ010000015">
    <property type="protein sequence ID" value="CAF9919917.1"/>
    <property type="molecule type" value="Genomic_DNA"/>
</dbReference>
<evidence type="ECO:0000256" key="1">
    <source>
        <dbReference type="SAM" id="SignalP"/>
    </source>
</evidence>
<dbReference type="OrthoDB" id="4388755at2759"/>
<keyword evidence="4" id="KW-1185">Reference proteome</keyword>
<evidence type="ECO:0000259" key="2">
    <source>
        <dbReference type="PROSITE" id="PS51762"/>
    </source>
</evidence>
<sequence length="361" mass="38792">MASSMLSLAAAGIFLGSALAAPTPAASQCSNYIVNATDNAWQFNHYKFLDFRSQSSSYSGSSDFTSQYRAQSWSNGKFANQASNIAMTSDTINGVETNMLSLYARHTGAQVTAAELDSADDDYYYASVRIGARVTGASGACAGLFFYHDDTQETDIEILTREQGVHADAQSQLQAGPTTAQLHFTNQPHWTATVDLSPSTDNAVQGASWKDVNSYRIDWVPGMTYWWQNGIMSHTANKNMIQTPSSWIMNIWSNGDPTWSGAMAPNTEARLDILWIEMVYNKFAEGQPKQLPTSAYTGSCAVGAGDGTALGQADSALTTASKPQPATPANAPVATVTKYVTEPADGASWTVGRRAPMKYTA</sequence>
<comment type="caution">
    <text evidence="3">The sequence shown here is derived from an EMBL/GenBank/DDBJ whole genome shotgun (WGS) entry which is preliminary data.</text>
</comment>
<proteinExistence type="predicted"/>
<feature type="signal peptide" evidence="1">
    <location>
        <begin position="1"/>
        <end position="20"/>
    </location>
</feature>
<dbReference type="SUPFAM" id="SSF49899">
    <property type="entry name" value="Concanavalin A-like lectins/glucanases"/>
    <property type="match status" value="1"/>
</dbReference>
<keyword evidence="1" id="KW-0732">Signal</keyword>
<reference evidence="3" key="1">
    <citation type="submission" date="2021-03" db="EMBL/GenBank/DDBJ databases">
        <authorList>
            <person name="Tagirdzhanova G."/>
        </authorList>
    </citation>
    <scope>NUCLEOTIDE SEQUENCE</scope>
</reference>
<dbReference type="Proteomes" id="UP000664169">
    <property type="component" value="Unassembled WGS sequence"/>
</dbReference>
<name>A0A8H3F792_9LECA</name>
<evidence type="ECO:0000313" key="3">
    <source>
        <dbReference type="EMBL" id="CAF9919917.1"/>
    </source>
</evidence>